<gene>
    <name evidence="4" type="ORF">C0081_02200</name>
</gene>
<dbReference type="Pfam" id="PF24801">
    <property type="entry name" value="FNIII-A_GpJ"/>
    <property type="match status" value="1"/>
</dbReference>
<organism evidence="4 5">
    <name type="scientific">Cohaesibacter celericrescens</name>
    <dbReference type="NCBI Taxonomy" id="2067669"/>
    <lineage>
        <taxon>Bacteria</taxon>
        <taxon>Pseudomonadati</taxon>
        <taxon>Pseudomonadota</taxon>
        <taxon>Alphaproteobacteria</taxon>
        <taxon>Hyphomicrobiales</taxon>
        <taxon>Cohaesibacteraceae</taxon>
    </lineage>
</organism>
<evidence type="ECO:0000313" key="4">
    <source>
        <dbReference type="EMBL" id="PLW79064.1"/>
    </source>
</evidence>
<dbReference type="Pfam" id="PF13550">
    <property type="entry name" value="Phage-tail_3"/>
    <property type="match status" value="1"/>
</dbReference>
<sequence>MNDFPDLHGLTGANNAPAHGPVVVHVRNAFSPHDGCEPIVLSAPMTVLTYLESNGIDDFAVPTICLINNEPVLRGDWSDRMVADNDICLFVALPAGGGGSGGGSNPLRTVLTVAVMVAATIVTGGVAAFVGGGILGGLAGAAASAAVTIGGMALVNALVPVANNSASRNTSSISTSPTYSLAAQGNTARFGDVVPVQYGRHILFPDYIAPPWAEYSSNEQYLYQTLCLGVGECEIHRTRIDKTDIANFDEITTELVLPGATATLFDTNVITAEEVSGQEAKGTNETGADWVGPFVATAVETVVTSIHIDIVLARGLYYADDNGDLENRTVTWDVEARLIDDDDQPLGSWISLGSESITDATATAIRRSYSYAVSNGRYEVRLERTNDKDLSSRAGNDLQWVGLRSSINGVSSWPGLTVLLVKARATNNLSSRTSRRINVIQTRKLPIWDDVLKVWSAPVATRSIVWAFCDILRAEYGGQLSDDNLLLSELAALDVKLTARGDYCDGIFDSLSSIWDALASVARCGRAVPVQQGALFRLIRDEPLTLPVAMFSTRNIVQGSFSIDFVVPSEETADAVKVGFFNAKTWKGSTELAVLPGGDQDKPATVQLFGITDRDHAQREGQYIAASNVYRRVFVTFQTELEGLLPTYGSLIAVSHDVPRWGVSGDVVTWDASSKTMTLSEPIEHEDGKSYMIGLRTKRGGVGSVVDVASIVSPTEIILDTLPDFEPYTGAASERTIFAFGEGENWSQLARVIKVVPRNNTALVEITAVLEDSRVHVN</sequence>
<dbReference type="Proteomes" id="UP000234881">
    <property type="component" value="Unassembled WGS sequence"/>
</dbReference>
<protein>
    <submittedName>
        <fullName evidence="4">Phage tail protein</fullName>
    </submittedName>
</protein>
<keyword evidence="5" id="KW-1185">Reference proteome</keyword>
<feature type="domain" description="Tip attachment protein J HDII-ins2" evidence="3">
    <location>
        <begin position="293"/>
        <end position="408"/>
    </location>
</feature>
<evidence type="ECO:0000313" key="5">
    <source>
        <dbReference type="Proteomes" id="UP000234881"/>
    </source>
</evidence>
<evidence type="ECO:0000256" key="1">
    <source>
        <dbReference type="SAM" id="Phobius"/>
    </source>
</evidence>
<dbReference type="OrthoDB" id="7349961at2"/>
<name>A0A2N5XX31_9HYPH</name>
<accession>A0A2N5XX31</accession>
<dbReference type="InterPro" id="IPR032876">
    <property type="entry name" value="J_dom"/>
</dbReference>
<comment type="caution">
    <text evidence="4">The sequence shown here is derived from an EMBL/GenBank/DDBJ whole genome shotgun (WGS) entry which is preliminary data.</text>
</comment>
<evidence type="ECO:0000259" key="2">
    <source>
        <dbReference type="Pfam" id="PF13550"/>
    </source>
</evidence>
<proteinExistence type="predicted"/>
<dbReference type="EMBL" id="PKUQ01000001">
    <property type="protein sequence ID" value="PLW79064.1"/>
    <property type="molecule type" value="Genomic_DNA"/>
</dbReference>
<feature type="domain" description="Tip attachment protein J" evidence="2">
    <location>
        <begin position="512"/>
        <end position="661"/>
    </location>
</feature>
<dbReference type="RefSeq" id="WP_101532146.1">
    <property type="nucleotide sequence ID" value="NZ_PKUQ01000001.1"/>
</dbReference>
<dbReference type="NCBIfam" id="NF040662">
    <property type="entry name" value="attach_TipJ_rel"/>
    <property type="match status" value="1"/>
</dbReference>
<keyword evidence="1" id="KW-1133">Transmembrane helix</keyword>
<evidence type="ECO:0000259" key="3">
    <source>
        <dbReference type="Pfam" id="PF24801"/>
    </source>
</evidence>
<dbReference type="AlphaFoldDB" id="A0A2N5XX31"/>
<reference evidence="4 5" key="1">
    <citation type="submission" date="2018-01" db="EMBL/GenBank/DDBJ databases">
        <title>The draft genome sequence of Cohaesibacter sp. H1304.</title>
        <authorList>
            <person name="Wang N.-N."/>
            <person name="Du Z.-J."/>
        </authorList>
    </citation>
    <scope>NUCLEOTIDE SEQUENCE [LARGE SCALE GENOMIC DNA]</scope>
    <source>
        <strain evidence="4 5">H1304</strain>
    </source>
</reference>
<feature type="transmembrane region" description="Helical" evidence="1">
    <location>
        <begin position="110"/>
        <end position="131"/>
    </location>
</feature>
<keyword evidence="1" id="KW-0812">Transmembrane</keyword>
<feature type="transmembrane region" description="Helical" evidence="1">
    <location>
        <begin position="138"/>
        <end position="159"/>
    </location>
</feature>
<keyword evidence="1" id="KW-0472">Membrane</keyword>
<dbReference type="InterPro" id="IPR055385">
    <property type="entry name" value="GpJ_HDII-ins2"/>
</dbReference>